<evidence type="ECO:0000313" key="3">
    <source>
        <dbReference type="EMBL" id="NEY71155.1"/>
    </source>
</evidence>
<gene>
    <name evidence="3" type="ORF">G4D63_05310</name>
</gene>
<feature type="domain" description="YfjL-like N-terminal" evidence="2">
    <location>
        <begin position="2"/>
        <end position="80"/>
    </location>
</feature>
<proteinExistence type="predicted"/>
<evidence type="ECO:0000313" key="4">
    <source>
        <dbReference type="Proteomes" id="UP000481043"/>
    </source>
</evidence>
<sequence>MKKIMVGLVSLLLIVVVLYFGYTTIKTLNGNPSAMPKAEKLAGEYIKQTYPNENLIIGKGTYEKNYGNYTFDVKGTSGSKVNELVIQEGLKTIEDTNLTRELIEKVEQYTSSSNLSIEKMEINGTVFFISDNFEKKDNIWITFSGDELTIEKVANFGKSITNWSKKNELSLNKLIIDFTNLTSNENFRLSVDNKKLDNLDFVKLIEKIE</sequence>
<comment type="caution">
    <text evidence="3">The sequence shown here is derived from an EMBL/GenBank/DDBJ whole genome shotgun (WGS) entry which is preliminary data.</text>
</comment>
<dbReference type="Proteomes" id="UP000481043">
    <property type="component" value="Unassembled WGS sequence"/>
</dbReference>
<reference evidence="3 4" key="1">
    <citation type="submission" date="2020-02" db="EMBL/GenBank/DDBJ databases">
        <title>Bacillus aquiflavi sp. nov., isolated from yellow water of strong flavor Chinese baijiu in Yibin region of China.</title>
        <authorList>
            <person name="Xie J."/>
        </authorList>
    </citation>
    <scope>NUCLEOTIDE SEQUENCE [LARGE SCALE GENOMIC DNA]</scope>
    <source>
        <strain evidence="3 4">SA4</strain>
    </source>
</reference>
<dbReference type="EMBL" id="JAAIWM010000002">
    <property type="protein sequence ID" value="NEY71155.1"/>
    <property type="molecule type" value="Genomic_DNA"/>
</dbReference>
<dbReference type="RefSeq" id="WP_163178509.1">
    <property type="nucleotide sequence ID" value="NZ_JAAIWM010000002.1"/>
</dbReference>
<evidence type="ECO:0000259" key="1">
    <source>
        <dbReference type="Pfam" id="PF24911"/>
    </source>
</evidence>
<feature type="domain" description="YfjL-like C-terminal" evidence="1">
    <location>
        <begin position="94"/>
        <end position="190"/>
    </location>
</feature>
<name>A0A6M0Q439_9BACI</name>
<protein>
    <submittedName>
        <fullName evidence="3">Uncharacterized protein</fullName>
    </submittedName>
</protein>
<evidence type="ECO:0000259" key="2">
    <source>
        <dbReference type="Pfam" id="PF25425"/>
    </source>
</evidence>
<dbReference type="Pfam" id="PF24911">
    <property type="entry name" value="YfjL_C"/>
    <property type="match status" value="1"/>
</dbReference>
<keyword evidence="4" id="KW-1185">Reference proteome</keyword>
<organism evidence="3 4">
    <name type="scientific">Bacillus mesophilus</name>
    <dbReference type="NCBI Taxonomy" id="1808955"/>
    <lineage>
        <taxon>Bacteria</taxon>
        <taxon>Bacillati</taxon>
        <taxon>Bacillota</taxon>
        <taxon>Bacilli</taxon>
        <taxon>Bacillales</taxon>
        <taxon>Bacillaceae</taxon>
        <taxon>Bacillus</taxon>
    </lineage>
</organism>
<dbReference type="AlphaFoldDB" id="A0A6M0Q439"/>
<accession>A0A6M0Q439</accession>
<dbReference type="Pfam" id="PF25425">
    <property type="entry name" value="YfjL_N"/>
    <property type="match status" value="1"/>
</dbReference>
<dbReference type="InterPro" id="IPR056905">
    <property type="entry name" value="YfjL_C"/>
</dbReference>
<dbReference type="InterPro" id="IPR057359">
    <property type="entry name" value="YfjL_N"/>
</dbReference>